<comment type="caution">
    <text evidence="9">The sequence shown here is derived from an EMBL/GenBank/DDBJ whole genome shotgun (WGS) entry which is preliminary data.</text>
</comment>
<keyword evidence="7 8" id="KW-0472">Membrane</keyword>
<evidence type="ECO:0000256" key="4">
    <source>
        <dbReference type="ARBA" id="ARBA00022475"/>
    </source>
</evidence>
<keyword evidence="3" id="KW-0813">Transport</keyword>
<feature type="transmembrane region" description="Helical" evidence="8">
    <location>
        <begin position="309"/>
        <end position="326"/>
    </location>
</feature>
<comment type="similarity">
    <text evidence="2">Belongs to the autoinducer-2 exporter (AI-2E) (TC 2.A.86) family.</text>
</comment>
<dbReference type="Pfam" id="PF01594">
    <property type="entry name" value="AI-2E_transport"/>
    <property type="match status" value="1"/>
</dbReference>
<organism evidence="9 10">
    <name type="scientific">Deinococcus rufus</name>
    <dbReference type="NCBI Taxonomy" id="2136097"/>
    <lineage>
        <taxon>Bacteria</taxon>
        <taxon>Thermotogati</taxon>
        <taxon>Deinococcota</taxon>
        <taxon>Deinococci</taxon>
        <taxon>Deinococcales</taxon>
        <taxon>Deinococcaceae</taxon>
        <taxon>Deinococcus</taxon>
    </lineage>
</organism>
<comment type="subcellular location">
    <subcellularLocation>
        <location evidence="1">Cell membrane</location>
        <topology evidence="1">Multi-pass membrane protein</topology>
    </subcellularLocation>
</comment>
<feature type="transmembrane region" description="Helical" evidence="8">
    <location>
        <begin position="194"/>
        <end position="213"/>
    </location>
</feature>
<evidence type="ECO:0000256" key="5">
    <source>
        <dbReference type="ARBA" id="ARBA00022692"/>
    </source>
</evidence>
<keyword evidence="4" id="KW-1003">Cell membrane</keyword>
<keyword evidence="10" id="KW-1185">Reference proteome</keyword>
<dbReference type="PANTHER" id="PTHR21716:SF53">
    <property type="entry name" value="PERMEASE PERM-RELATED"/>
    <property type="match status" value="1"/>
</dbReference>
<proteinExistence type="inferred from homology"/>
<evidence type="ECO:0000256" key="6">
    <source>
        <dbReference type="ARBA" id="ARBA00022989"/>
    </source>
</evidence>
<accession>A0ABV7ZGH6</accession>
<reference evidence="10" key="1">
    <citation type="journal article" date="2019" name="Int. J. Syst. Evol. Microbiol.">
        <title>The Global Catalogue of Microorganisms (GCM) 10K type strain sequencing project: providing services to taxonomists for standard genome sequencing and annotation.</title>
        <authorList>
            <consortium name="The Broad Institute Genomics Platform"/>
            <consortium name="The Broad Institute Genome Sequencing Center for Infectious Disease"/>
            <person name="Wu L."/>
            <person name="Ma J."/>
        </authorList>
    </citation>
    <scope>NUCLEOTIDE SEQUENCE [LARGE SCALE GENOMIC DNA]</scope>
    <source>
        <strain evidence="10">CCTCC AB 2017081</strain>
    </source>
</reference>
<feature type="transmembrane region" description="Helical" evidence="8">
    <location>
        <begin position="99"/>
        <end position="118"/>
    </location>
</feature>
<evidence type="ECO:0000313" key="10">
    <source>
        <dbReference type="Proteomes" id="UP001595803"/>
    </source>
</evidence>
<feature type="transmembrane region" description="Helical" evidence="8">
    <location>
        <begin position="346"/>
        <end position="371"/>
    </location>
</feature>
<dbReference type="RefSeq" id="WP_322474504.1">
    <property type="nucleotide sequence ID" value="NZ_JBHRZG010000024.1"/>
</dbReference>
<name>A0ABV7ZGH6_9DEIO</name>
<feature type="transmembrane region" description="Helical" evidence="8">
    <location>
        <begin position="276"/>
        <end position="302"/>
    </location>
</feature>
<protein>
    <submittedName>
        <fullName evidence="9">AI-2E family transporter</fullName>
    </submittedName>
</protein>
<sequence length="410" mass="43618">MTPPPAPPDAPSRPLRDPSSWWDARDVRHLLRLMWSRPPVRLLAYLLLGWAAWRVLVWGSGLLAGVIVMVLSAYALAFLAQPVLVWLERRRVGRPVGVLLLLIVTVALLTFLITAVSAQVTGLINGIPQIAQTLENVLFRLLDRLDTIPGAQGLKASVDKYLGEQTANLTQNAGPILDRVLSSGPDVLNTLSNLIGWLGQVGFIVTLALYFMFDYGRVGLSVLRLFPRAWQPTVYRLSEDVSESFGGYMRGQLLLMVAGAALAYVGLLVLKVPNALALGLLSGLLTVVPYVGIVVAAVIAMLQALPQGTITVGLVAAVFFVINQLQGNVLGPLIMGRTLSLSPAAILVALLVGLSLGGALGAILAVPIATLGKRWVQRYWLTSTAYRGPGLDAAPAGPASQVSGHVSSGE</sequence>
<dbReference type="EMBL" id="JBHRZG010000024">
    <property type="protein sequence ID" value="MFC3835528.1"/>
    <property type="molecule type" value="Genomic_DNA"/>
</dbReference>
<gene>
    <name evidence="9" type="ORF">ACFOSB_21910</name>
</gene>
<dbReference type="InterPro" id="IPR002549">
    <property type="entry name" value="AI-2E-like"/>
</dbReference>
<feature type="transmembrane region" description="Helical" evidence="8">
    <location>
        <begin position="62"/>
        <end position="87"/>
    </location>
</feature>
<dbReference type="PANTHER" id="PTHR21716">
    <property type="entry name" value="TRANSMEMBRANE PROTEIN"/>
    <property type="match status" value="1"/>
</dbReference>
<keyword evidence="6 8" id="KW-1133">Transmembrane helix</keyword>
<evidence type="ECO:0000256" key="1">
    <source>
        <dbReference type="ARBA" id="ARBA00004651"/>
    </source>
</evidence>
<evidence type="ECO:0000256" key="3">
    <source>
        <dbReference type="ARBA" id="ARBA00022448"/>
    </source>
</evidence>
<evidence type="ECO:0000256" key="8">
    <source>
        <dbReference type="SAM" id="Phobius"/>
    </source>
</evidence>
<feature type="transmembrane region" description="Helical" evidence="8">
    <location>
        <begin position="253"/>
        <end position="270"/>
    </location>
</feature>
<keyword evidence="5 8" id="KW-0812">Transmembrane</keyword>
<evidence type="ECO:0000256" key="7">
    <source>
        <dbReference type="ARBA" id="ARBA00023136"/>
    </source>
</evidence>
<evidence type="ECO:0000256" key="2">
    <source>
        <dbReference type="ARBA" id="ARBA00009773"/>
    </source>
</evidence>
<dbReference type="Proteomes" id="UP001595803">
    <property type="component" value="Unassembled WGS sequence"/>
</dbReference>
<evidence type="ECO:0000313" key="9">
    <source>
        <dbReference type="EMBL" id="MFC3835528.1"/>
    </source>
</evidence>